<reference evidence="1" key="2">
    <citation type="journal article" date="2015" name="Data Brief">
        <title>Shoot transcriptome of the giant reed, Arundo donax.</title>
        <authorList>
            <person name="Barrero R.A."/>
            <person name="Guerrero F.D."/>
            <person name="Moolhuijzen P."/>
            <person name="Goolsby J.A."/>
            <person name="Tidwell J."/>
            <person name="Bellgard S.E."/>
            <person name="Bellgard M.I."/>
        </authorList>
    </citation>
    <scope>NUCLEOTIDE SEQUENCE</scope>
    <source>
        <tissue evidence="1">Shoot tissue taken approximately 20 cm above the soil surface</tissue>
    </source>
</reference>
<organism evidence="1">
    <name type="scientific">Arundo donax</name>
    <name type="common">Giant reed</name>
    <name type="synonym">Donax arundinaceus</name>
    <dbReference type="NCBI Taxonomy" id="35708"/>
    <lineage>
        <taxon>Eukaryota</taxon>
        <taxon>Viridiplantae</taxon>
        <taxon>Streptophyta</taxon>
        <taxon>Embryophyta</taxon>
        <taxon>Tracheophyta</taxon>
        <taxon>Spermatophyta</taxon>
        <taxon>Magnoliopsida</taxon>
        <taxon>Liliopsida</taxon>
        <taxon>Poales</taxon>
        <taxon>Poaceae</taxon>
        <taxon>PACMAD clade</taxon>
        <taxon>Arundinoideae</taxon>
        <taxon>Arundineae</taxon>
        <taxon>Arundo</taxon>
    </lineage>
</organism>
<sequence length="69" mass="8233">MLVTVLYTSLVYRKVYVVATFRKWLFNCNPLYKVTCFTLYGFEVYEMSIICARLLYSVNDCHVVYDCIH</sequence>
<dbReference type="AlphaFoldDB" id="A0A0A9DB08"/>
<protein>
    <submittedName>
        <fullName evidence="1">Uncharacterized protein</fullName>
    </submittedName>
</protein>
<accession>A0A0A9DB08</accession>
<reference evidence="1" key="1">
    <citation type="submission" date="2014-09" db="EMBL/GenBank/DDBJ databases">
        <authorList>
            <person name="Magalhaes I.L.F."/>
            <person name="Oliveira U."/>
            <person name="Santos F.R."/>
            <person name="Vidigal T.H.D.A."/>
            <person name="Brescovit A.D."/>
            <person name="Santos A.J."/>
        </authorList>
    </citation>
    <scope>NUCLEOTIDE SEQUENCE</scope>
    <source>
        <tissue evidence="1">Shoot tissue taken approximately 20 cm above the soil surface</tissue>
    </source>
</reference>
<dbReference type="EMBL" id="GBRH01215050">
    <property type="protein sequence ID" value="JAD82845.1"/>
    <property type="molecule type" value="Transcribed_RNA"/>
</dbReference>
<evidence type="ECO:0000313" key="1">
    <source>
        <dbReference type="EMBL" id="JAD82845.1"/>
    </source>
</evidence>
<proteinExistence type="predicted"/>
<name>A0A0A9DB08_ARUDO</name>